<gene>
    <name evidence="1" type="ORF">CS053_10775</name>
</gene>
<dbReference type="Proteomes" id="UP000321807">
    <property type="component" value="Chromosome"/>
</dbReference>
<dbReference type="PROSITE" id="PS51257">
    <property type="entry name" value="PROKAR_LIPOPROTEIN"/>
    <property type="match status" value="1"/>
</dbReference>
<proteinExistence type="predicted"/>
<dbReference type="EMBL" id="CP042807">
    <property type="protein sequence ID" value="QEE24925.1"/>
    <property type="molecule type" value="Genomic_DNA"/>
</dbReference>
<evidence type="ECO:0008006" key="3">
    <source>
        <dbReference type="Google" id="ProtNLM"/>
    </source>
</evidence>
<name>A0A5B9E1S8_9GAMM</name>
<dbReference type="AlphaFoldDB" id="A0A5B9E1S8"/>
<evidence type="ECO:0000313" key="2">
    <source>
        <dbReference type="Proteomes" id="UP000321807"/>
    </source>
</evidence>
<protein>
    <recommendedName>
        <fullName evidence="3">Lipoprotein</fullName>
    </recommendedName>
</protein>
<dbReference type="KEGG" id="rgl:CS053_10775"/>
<accession>A0A5B9E1S8</accession>
<evidence type="ECO:0000313" key="1">
    <source>
        <dbReference type="EMBL" id="QEE24925.1"/>
    </source>
</evidence>
<organism evidence="1 2">
    <name type="scientific">Rhodanobacter glycinis</name>
    <dbReference type="NCBI Taxonomy" id="582702"/>
    <lineage>
        <taxon>Bacteria</taxon>
        <taxon>Pseudomonadati</taxon>
        <taxon>Pseudomonadota</taxon>
        <taxon>Gammaproteobacteria</taxon>
        <taxon>Lysobacterales</taxon>
        <taxon>Rhodanobacteraceae</taxon>
        <taxon>Rhodanobacter</taxon>
    </lineage>
</organism>
<sequence>MTRAPAFLALATLLTACDQHQPAMTVEVLVHDPQRLQPLHHRCAVARPQVGEATCRIVDKAYAQRFFLGLGGADEYRTLSELPPIPPSFDGPDDGEGW</sequence>
<dbReference type="RefSeq" id="WP_147627422.1">
    <property type="nucleotide sequence ID" value="NZ_CP042807.1"/>
</dbReference>
<reference evidence="1 2" key="1">
    <citation type="submission" date="2019-08" db="EMBL/GenBank/DDBJ databases">
        <title>Complete genome sequence of Rhodanobacter glycinis strain T01E-68 isolated from tomato root.</title>
        <authorList>
            <person name="Weon H.-Y."/>
            <person name="Lee S.A."/>
        </authorList>
    </citation>
    <scope>NUCLEOTIDE SEQUENCE [LARGE SCALE GENOMIC DNA]</scope>
    <source>
        <strain evidence="1 2">T01E-68</strain>
    </source>
</reference>